<dbReference type="GO" id="GO:0005912">
    <property type="term" value="C:adherens junction"/>
    <property type="evidence" value="ECO:0007669"/>
    <property type="project" value="UniProtKB-SubCell"/>
</dbReference>
<dbReference type="InterPro" id="IPR018499">
    <property type="entry name" value="Tetraspanin/Peripherin"/>
</dbReference>
<keyword evidence="8" id="KW-0965">Cell junction</keyword>
<evidence type="ECO:0000256" key="4">
    <source>
        <dbReference type="ARBA" id="ARBA00006840"/>
    </source>
</evidence>
<keyword evidence="11 13" id="KW-1015">Disulfide bond</keyword>
<feature type="transmembrane region" description="Helical" evidence="14">
    <location>
        <begin position="103"/>
        <end position="122"/>
    </location>
</feature>
<reference evidence="15 16" key="1">
    <citation type="submission" date="2020-04" db="EMBL/GenBank/DDBJ databases">
        <authorList>
            <person name="Alioto T."/>
            <person name="Alioto T."/>
            <person name="Gomez Garrido J."/>
        </authorList>
    </citation>
    <scope>NUCLEOTIDE SEQUENCE [LARGE SCALE GENOMIC DNA]</scope>
</reference>
<evidence type="ECO:0000256" key="6">
    <source>
        <dbReference type="ARBA" id="ARBA00022490"/>
    </source>
</evidence>
<keyword evidence="10 14" id="KW-0472">Membrane</keyword>
<evidence type="ECO:0000313" key="15">
    <source>
        <dbReference type="EMBL" id="CAB3383141.1"/>
    </source>
</evidence>
<dbReference type="PANTHER" id="PTHR19282">
    <property type="entry name" value="TETRASPANIN"/>
    <property type="match status" value="1"/>
</dbReference>
<evidence type="ECO:0000256" key="11">
    <source>
        <dbReference type="ARBA" id="ARBA00023157"/>
    </source>
</evidence>
<dbReference type="GO" id="GO:0051604">
    <property type="term" value="P:protein maturation"/>
    <property type="evidence" value="ECO:0007669"/>
    <property type="project" value="UniProtKB-ARBA"/>
</dbReference>
<dbReference type="GO" id="GO:0065003">
    <property type="term" value="P:protein-containing complex assembly"/>
    <property type="evidence" value="ECO:0007669"/>
    <property type="project" value="UniProtKB-ARBA"/>
</dbReference>
<evidence type="ECO:0000256" key="1">
    <source>
        <dbReference type="ARBA" id="ARBA00004496"/>
    </source>
</evidence>
<dbReference type="AlphaFoldDB" id="A0A8S1DRJ0"/>
<keyword evidence="6" id="KW-0963">Cytoplasm</keyword>
<dbReference type="PRINTS" id="PR00259">
    <property type="entry name" value="TMFOUR"/>
</dbReference>
<feature type="transmembrane region" description="Helical" evidence="14">
    <location>
        <begin position="243"/>
        <end position="264"/>
    </location>
</feature>
<evidence type="ECO:0000256" key="10">
    <source>
        <dbReference type="ARBA" id="ARBA00023136"/>
    </source>
</evidence>
<comment type="caution">
    <text evidence="15">The sequence shown here is derived from an EMBL/GenBank/DDBJ whole genome shotgun (WGS) entry which is preliminary data.</text>
</comment>
<dbReference type="GO" id="GO:0072659">
    <property type="term" value="P:protein localization to plasma membrane"/>
    <property type="evidence" value="ECO:0007669"/>
    <property type="project" value="UniProtKB-ARBA"/>
</dbReference>
<gene>
    <name evidence="15" type="ORF">CLODIP_2_CD14730</name>
</gene>
<dbReference type="InterPro" id="IPR008952">
    <property type="entry name" value="Tetraspanin_EC2_sf"/>
</dbReference>
<accession>A0A8S1DRJ0</accession>
<dbReference type="OrthoDB" id="2014092at2759"/>
<keyword evidence="7 14" id="KW-0812">Transmembrane</keyword>
<keyword evidence="16" id="KW-1185">Reference proteome</keyword>
<dbReference type="EMBL" id="CADEPI010000297">
    <property type="protein sequence ID" value="CAB3383141.1"/>
    <property type="molecule type" value="Genomic_DNA"/>
</dbReference>
<evidence type="ECO:0000256" key="13">
    <source>
        <dbReference type="PIRSR" id="PIRSR002419-1"/>
    </source>
</evidence>
<dbReference type="FunFam" id="1.10.1450.10:FF:000007">
    <property type="entry name" value="Tetraspanin"/>
    <property type="match status" value="1"/>
</dbReference>
<dbReference type="InterPro" id="IPR000301">
    <property type="entry name" value="Tetraspanin_animals"/>
</dbReference>
<keyword evidence="9 14" id="KW-1133">Transmembrane helix</keyword>
<evidence type="ECO:0000313" key="16">
    <source>
        <dbReference type="Proteomes" id="UP000494165"/>
    </source>
</evidence>
<dbReference type="GO" id="GO:0046930">
    <property type="term" value="C:pore complex"/>
    <property type="evidence" value="ECO:0007669"/>
    <property type="project" value="UniProtKB-ARBA"/>
</dbReference>
<dbReference type="GO" id="GO:0005737">
    <property type="term" value="C:cytoplasm"/>
    <property type="evidence" value="ECO:0007669"/>
    <property type="project" value="UniProtKB-SubCell"/>
</dbReference>
<feature type="transmembrane region" description="Helical" evidence="14">
    <location>
        <begin position="66"/>
        <end position="91"/>
    </location>
</feature>
<feature type="disulfide bond" evidence="13">
    <location>
        <begin position="162"/>
        <end position="180"/>
    </location>
</feature>
<dbReference type="Gene3D" id="1.10.1450.10">
    <property type="entry name" value="Tetraspanin"/>
    <property type="match status" value="1"/>
</dbReference>
<dbReference type="SUPFAM" id="SSF48652">
    <property type="entry name" value="Tetraspanin"/>
    <property type="match status" value="1"/>
</dbReference>
<comment type="subcellular location">
    <subcellularLocation>
        <location evidence="2">Cell junction</location>
        <location evidence="2">Adherens junction</location>
    </subcellularLocation>
    <subcellularLocation>
        <location evidence="3">Cell membrane</location>
        <topology evidence="3">Multi-pass membrane protein</topology>
    </subcellularLocation>
    <subcellularLocation>
        <location evidence="1">Cytoplasm</location>
    </subcellularLocation>
    <subcellularLocation>
        <location evidence="14">Membrane</location>
        <topology evidence="14">Multi-pass membrane protein</topology>
    </subcellularLocation>
</comment>
<organism evidence="15 16">
    <name type="scientific">Cloeon dipterum</name>
    <dbReference type="NCBI Taxonomy" id="197152"/>
    <lineage>
        <taxon>Eukaryota</taxon>
        <taxon>Metazoa</taxon>
        <taxon>Ecdysozoa</taxon>
        <taxon>Arthropoda</taxon>
        <taxon>Hexapoda</taxon>
        <taxon>Insecta</taxon>
        <taxon>Pterygota</taxon>
        <taxon>Palaeoptera</taxon>
        <taxon>Ephemeroptera</taxon>
        <taxon>Pisciforma</taxon>
        <taxon>Baetidae</taxon>
        <taxon>Cloeon</taxon>
    </lineage>
</organism>
<evidence type="ECO:0000256" key="5">
    <source>
        <dbReference type="ARBA" id="ARBA00022475"/>
    </source>
</evidence>
<dbReference type="PANTHER" id="PTHR19282:SF489">
    <property type="entry name" value="TETRASPANIN-RELATED"/>
    <property type="match status" value="1"/>
</dbReference>
<dbReference type="CDD" id="cd03158">
    <property type="entry name" value="penumbra_like_LEL"/>
    <property type="match status" value="1"/>
</dbReference>
<keyword evidence="5" id="KW-1003">Cell membrane</keyword>
<evidence type="ECO:0000256" key="7">
    <source>
        <dbReference type="ARBA" id="ARBA00022692"/>
    </source>
</evidence>
<dbReference type="Pfam" id="PF00335">
    <property type="entry name" value="Tetraspanin"/>
    <property type="match status" value="1"/>
</dbReference>
<comment type="similarity">
    <text evidence="4 14">Belongs to the tetraspanin (TM4SF) family.</text>
</comment>
<feature type="transmembrane region" description="Helical" evidence="14">
    <location>
        <begin position="21"/>
        <end position="46"/>
    </location>
</feature>
<dbReference type="GO" id="GO:0019899">
    <property type="term" value="F:enzyme binding"/>
    <property type="evidence" value="ECO:0007669"/>
    <property type="project" value="UniProtKB-ARBA"/>
</dbReference>
<sequence length="280" mass="31812">MHQPRRRRMPHNFTYVSACNKYMIFLLNFLFWLLGGLMVAIGLYAFVDKWQNIGSVKLSSFYDVFLNISLVLVIMGAIIFLMSFTGCIGALRENTCLLRFYSFFLLVFFLLEMFIAVAGFVFPHKMQGLLDEQFSDKIITSYREDPDLQNLIDFGQKEFRCCGLSHGGYLDWSKNEYFNCSSPSVESCGVPFSCCINATDITGGLVNIMCGYGVQKVTASEAAKKIYTTGCVEEVRVWLERNLYTIASVALGVALAQLFVIYLAKTLEGQVELQRSRWRT</sequence>
<evidence type="ECO:0000256" key="3">
    <source>
        <dbReference type="ARBA" id="ARBA00004651"/>
    </source>
</evidence>
<evidence type="ECO:0000256" key="12">
    <source>
        <dbReference type="ARBA" id="ARBA00023180"/>
    </source>
</evidence>
<dbReference type="GO" id="GO:0005886">
    <property type="term" value="C:plasma membrane"/>
    <property type="evidence" value="ECO:0007669"/>
    <property type="project" value="UniProtKB-SubCell"/>
</dbReference>
<evidence type="ECO:0000256" key="8">
    <source>
        <dbReference type="ARBA" id="ARBA00022949"/>
    </source>
</evidence>
<proteinExistence type="inferred from homology"/>
<keyword evidence="12" id="KW-0325">Glycoprotein</keyword>
<protein>
    <recommendedName>
        <fullName evidence="14">Tetraspanin</fullName>
    </recommendedName>
</protein>
<evidence type="ECO:0000256" key="9">
    <source>
        <dbReference type="ARBA" id="ARBA00022989"/>
    </source>
</evidence>
<name>A0A8S1DRJ0_9INSE</name>
<dbReference type="Proteomes" id="UP000494165">
    <property type="component" value="Unassembled WGS sequence"/>
</dbReference>
<evidence type="ECO:0000256" key="14">
    <source>
        <dbReference type="RuleBase" id="RU361218"/>
    </source>
</evidence>
<evidence type="ECO:0000256" key="2">
    <source>
        <dbReference type="ARBA" id="ARBA00004536"/>
    </source>
</evidence>
<dbReference type="PIRSF" id="PIRSF002419">
    <property type="entry name" value="Tetraspanin"/>
    <property type="match status" value="1"/>
</dbReference>